<organism evidence="2 3">
    <name type="scientific">Patella caerulea</name>
    <name type="common">Rayed Mediterranean limpet</name>
    <dbReference type="NCBI Taxonomy" id="87958"/>
    <lineage>
        <taxon>Eukaryota</taxon>
        <taxon>Metazoa</taxon>
        <taxon>Spiralia</taxon>
        <taxon>Lophotrochozoa</taxon>
        <taxon>Mollusca</taxon>
        <taxon>Gastropoda</taxon>
        <taxon>Patellogastropoda</taxon>
        <taxon>Patelloidea</taxon>
        <taxon>Patellidae</taxon>
        <taxon>Patella</taxon>
    </lineage>
</organism>
<gene>
    <name evidence="2" type="ORF">SNE40_002610</name>
</gene>
<feature type="signal peptide" evidence="1">
    <location>
        <begin position="1"/>
        <end position="24"/>
    </location>
</feature>
<feature type="chain" id="PRO_5042970068" evidence="1">
    <location>
        <begin position="25"/>
        <end position="86"/>
    </location>
</feature>
<keyword evidence="3" id="KW-1185">Reference proteome</keyword>
<reference evidence="2 3" key="1">
    <citation type="submission" date="2024-01" db="EMBL/GenBank/DDBJ databases">
        <title>The genome of the rayed Mediterranean limpet Patella caerulea (Linnaeus, 1758).</title>
        <authorList>
            <person name="Anh-Thu Weber A."/>
            <person name="Halstead-Nussloch G."/>
        </authorList>
    </citation>
    <scope>NUCLEOTIDE SEQUENCE [LARGE SCALE GENOMIC DNA]</scope>
    <source>
        <strain evidence="2">AATW-2023a</strain>
        <tissue evidence="2">Whole specimen</tissue>
    </source>
</reference>
<evidence type="ECO:0000313" key="3">
    <source>
        <dbReference type="Proteomes" id="UP001347796"/>
    </source>
</evidence>
<dbReference type="Proteomes" id="UP001347796">
    <property type="component" value="Unassembled WGS sequence"/>
</dbReference>
<accession>A0AAN8Q7N3</accession>
<name>A0AAN8Q7N3_PATCE</name>
<protein>
    <submittedName>
        <fullName evidence="2">Uncharacterized protein</fullName>
    </submittedName>
</protein>
<dbReference type="EMBL" id="JAZGQO010000002">
    <property type="protein sequence ID" value="KAK6190832.1"/>
    <property type="molecule type" value="Genomic_DNA"/>
</dbReference>
<evidence type="ECO:0000313" key="2">
    <source>
        <dbReference type="EMBL" id="KAK6190832.1"/>
    </source>
</evidence>
<dbReference type="AlphaFoldDB" id="A0AAN8Q7N3"/>
<evidence type="ECO:0000256" key="1">
    <source>
        <dbReference type="SAM" id="SignalP"/>
    </source>
</evidence>
<proteinExistence type="predicted"/>
<sequence length="86" mass="9976">MVSKVKVVISLLFLGLLVFSLTSAVEESEKVFLDSESAKSFHRDKRYVNIYRELRRESDRANSRIARYCRSIGKRHCPSRYGGRCC</sequence>
<comment type="caution">
    <text evidence="2">The sequence shown here is derived from an EMBL/GenBank/DDBJ whole genome shotgun (WGS) entry which is preliminary data.</text>
</comment>
<keyword evidence="1" id="KW-0732">Signal</keyword>